<feature type="transmembrane region" description="Helical" evidence="2">
    <location>
        <begin position="90"/>
        <end position="111"/>
    </location>
</feature>
<protein>
    <recommendedName>
        <fullName evidence="1">Phosphatidylglycerophosphatase A</fullName>
        <ecNumber evidence="1">3.1.3.27</ecNumber>
    </recommendedName>
    <alternativeName>
        <fullName evidence="1">Phosphatidylglycerolphosphate phosphatase A</fullName>
    </alternativeName>
</protein>
<dbReference type="GO" id="GO:0009395">
    <property type="term" value="P:phospholipid catabolic process"/>
    <property type="evidence" value="ECO:0007669"/>
    <property type="project" value="UniProtKB-KW"/>
</dbReference>
<evidence type="ECO:0000313" key="4">
    <source>
        <dbReference type="EMBL" id="PTU31997.1"/>
    </source>
</evidence>
<keyword evidence="2" id="KW-1133">Transmembrane helix</keyword>
<comment type="function">
    <text evidence="1">Lipid phosphatase which dephosphorylates phosphatidylglycerophosphate (PGP) to phosphatidylglycerol (PG).</text>
</comment>
<dbReference type="GO" id="GO:0046872">
    <property type="term" value="F:metal ion binding"/>
    <property type="evidence" value="ECO:0007669"/>
    <property type="project" value="UniProtKB-KW"/>
</dbReference>
<keyword evidence="1" id="KW-1208">Phospholipid metabolism</keyword>
<dbReference type="GO" id="GO:0006655">
    <property type="term" value="P:phosphatidylglycerol biosynthetic process"/>
    <property type="evidence" value="ECO:0007669"/>
    <property type="project" value="UniProtKB-UniPathway"/>
</dbReference>
<dbReference type="Pfam" id="PF04608">
    <property type="entry name" value="PgpA"/>
    <property type="match status" value="1"/>
</dbReference>
<comment type="catalytic activity">
    <reaction evidence="1">
        <text>a 1,2-diacyl-sn-glycero-3-phospho-(1'-sn-glycero-3'-phosphate) + H2O = a 1,2-diacyl-sn-glycero-3-phospho-(1'-sn-glycerol) + phosphate</text>
        <dbReference type="Rhea" id="RHEA:33751"/>
        <dbReference type="ChEBI" id="CHEBI:15377"/>
        <dbReference type="ChEBI" id="CHEBI:43474"/>
        <dbReference type="ChEBI" id="CHEBI:60110"/>
        <dbReference type="ChEBI" id="CHEBI:64716"/>
        <dbReference type="EC" id="3.1.3.27"/>
    </reaction>
</comment>
<keyword evidence="1" id="KW-0595">Phospholipid degradation</keyword>
<comment type="subcellular location">
    <subcellularLocation>
        <location evidence="1">Cell inner membrane</location>
        <topology evidence="1">Multi-pass membrane protein</topology>
    </subcellularLocation>
</comment>
<keyword evidence="1" id="KW-1003">Cell membrane</keyword>
<dbReference type="InterPro" id="IPR007686">
    <property type="entry name" value="YutG/PgpA"/>
</dbReference>
<comment type="caution">
    <text evidence="4">The sequence shown here is derived from an EMBL/GenBank/DDBJ whole genome shotgun (WGS) entry which is preliminary data.</text>
</comment>
<organism evidence="4 5">
    <name type="scientific">Stenotrophobium rhamnosiphilum</name>
    <dbReference type="NCBI Taxonomy" id="2029166"/>
    <lineage>
        <taxon>Bacteria</taxon>
        <taxon>Pseudomonadati</taxon>
        <taxon>Pseudomonadota</taxon>
        <taxon>Gammaproteobacteria</taxon>
        <taxon>Nevskiales</taxon>
        <taxon>Nevskiaceae</taxon>
        <taxon>Stenotrophobium</taxon>
    </lineage>
</organism>
<evidence type="ECO:0000259" key="3">
    <source>
        <dbReference type="Pfam" id="PF04608"/>
    </source>
</evidence>
<dbReference type="AlphaFoldDB" id="A0A2T5MHF8"/>
<gene>
    <name evidence="4" type="ORF">CJD38_04780</name>
</gene>
<keyword evidence="1 2" id="KW-0472">Membrane</keyword>
<dbReference type="GO" id="GO:0008962">
    <property type="term" value="F:phosphatidylglycerophosphatase activity"/>
    <property type="evidence" value="ECO:0007669"/>
    <property type="project" value="UniProtKB-EC"/>
</dbReference>
<proteinExistence type="predicted"/>
<dbReference type="OrthoDB" id="9804091at2"/>
<keyword evidence="1 2" id="KW-0812">Transmembrane</keyword>
<dbReference type="InterPro" id="IPR036681">
    <property type="entry name" value="PgpA-like_sf"/>
</dbReference>
<dbReference type="UniPathway" id="UPA00084">
    <property type="reaction ID" value="UER00504"/>
</dbReference>
<dbReference type="Proteomes" id="UP000244248">
    <property type="component" value="Unassembled WGS sequence"/>
</dbReference>
<dbReference type="PANTHER" id="PTHR36305:SF1">
    <property type="entry name" value="PHOSPHATIDYLGLYCEROPHOSPHATASE A"/>
    <property type="match status" value="1"/>
</dbReference>
<dbReference type="RefSeq" id="WP_107939188.1">
    <property type="nucleotide sequence ID" value="NZ_QANS01000002.1"/>
</dbReference>
<dbReference type="PANTHER" id="PTHR36305">
    <property type="entry name" value="PHOSPHATIDYLGLYCEROPHOSPHATASE A"/>
    <property type="match status" value="1"/>
</dbReference>
<dbReference type="EC" id="3.1.3.27" evidence="1"/>
<dbReference type="SUPFAM" id="SSF101307">
    <property type="entry name" value="YutG-like"/>
    <property type="match status" value="1"/>
</dbReference>
<evidence type="ECO:0000256" key="1">
    <source>
        <dbReference type="PIRNR" id="PIRNR006162"/>
    </source>
</evidence>
<comment type="pathway">
    <text evidence="1">Phospholipid metabolism; phosphatidylglycerol biosynthesis; phosphatidylglycerol from CDP-diacylglycerol: step 2/2.</text>
</comment>
<dbReference type="PIRSF" id="PIRSF006162">
    <property type="entry name" value="PgpA"/>
    <property type="match status" value="1"/>
</dbReference>
<name>A0A2T5MHF8_9GAMM</name>
<dbReference type="GO" id="GO:0005886">
    <property type="term" value="C:plasma membrane"/>
    <property type="evidence" value="ECO:0007669"/>
    <property type="project" value="UniProtKB-SubCell"/>
</dbReference>
<keyword evidence="1" id="KW-0479">Metal-binding</keyword>
<feature type="transmembrane region" description="Helical" evidence="2">
    <location>
        <begin position="60"/>
        <end position="78"/>
    </location>
</feature>
<keyword evidence="1" id="KW-0378">Hydrolase</keyword>
<evidence type="ECO:0000313" key="5">
    <source>
        <dbReference type="Proteomes" id="UP000244248"/>
    </source>
</evidence>
<feature type="transmembrane region" description="Helical" evidence="2">
    <location>
        <begin position="145"/>
        <end position="170"/>
    </location>
</feature>
<dbReference type="InterPro" id="IPR026037">
    <property type="entry name" value="PgpA"/>
</dbReference>
<sequence length="175" mass="19475">MTQNKHDVPKAPARLILTTWEHFLAYGFGSGLAPTAPGTFGTLVGLPFWFLLHWLTPEPALYIAACFALFVFGCWICGESARLLGLHDAPGIVFDEIVGFLITCIPLLYLPVGMAEWPWLIAAFVLFRFFDIIKPWPIRWLDRKVHGGFGIMIDDVLAGVFAALCLYGALHVLNK</sequence>
<keyword evidence="1" id="KW-0443">Lipid metabolism</keyword>
<feature type="domain" description="YutG/PgpA" evidence="3">
    <location>
        <begin position="24"/>
        <end position="168"/>
    </location>
</feature>
<keyword evidence="1" id="KW-0442">Lipid degradation</keyword>
<feature type="transmembrane region" description="Helical" evidence="2">
    <location>
        <begin position="23"/>
        <end position="48"/>
    </location>
</feature>
<dbReference type="EMBL" id="QANS01000002">
    <property type="protein sequence ID" value="PTU31997.1"/>
    <property type="molecule type" value="Genomic_DNA"/>
</dbReference>
<accession>A0A2T5MHF8</accession>
<comment type="cofactor">
    <cofactor evidence="1">
        <name>Mg(2+)</name>
        <dbReference type="ChEBI" id="CHEBI:18420"/>
    </cofactor>
</comment>
<keyword evidence="5" id="KW-1185">Reference proteome</keyword>
<keyword evidence="1" id="KW-0997">Cell inner membrane</keyword>
<reference evidence="4 5" key="1">
    <citation type="submission" date="2018-04" db="EMBL/GenBank/DDBJ databases">
        <title>Novel species isolated from glacier.</title>
        <authorList>
            <person name="Liu Q."/>
            <person name="Xin Y.-H."/>
        </authorList>
    </citation>
    <scope>NUCLEOTIDE SEQUENCE [LARGE SCALE GENOMIC DNA]</scope>
    <source>
        <strain evidence="4 5">GT1R17</strain>
    </source>
</reference>
<evidence type="ECO:0000256" key="2">
    <source>
        <dbReference type="SAM" id="Phobius"/>
    </source>
</evidence>
<dbReference type="CDD" id="cd06971">
    <property type="entry name" value="PgpA"/>
    <property type="match status" value="1"/>
</dbReference>
<keyword evidence="1" id="KW-0460">Magnesium</keyword>